<comment type="catalytic activity">
    <reaction evidence="1">
        <text>ATP + protein L-histidine = ADP + protein N-phospho-L-histidine.</text>
        <dbReference type="EC" id="2.7.13.3"/>
    </reaction>
</comment>
<dbReference type="PRINTS" id="PR00344">
    <property type="entry name" value="BCTRLSENSOR"/>
</dbReference>
<dbReference type="Proteomes" id="UP000443582">
    <property type="component" value="Unassembled WGS sequence"/>
</dbReference>
<dbReference type="PANTHER" id="PTHR43065:SF42">
    <property type="entry name" value="TWO-COMPONENT SENSOR PPRA"/>
    <property type="match status" value="1"/>
</dbReference>
<evidence type="ECO:0000313" key="5">
    <source>
        <dbReference type="EMBL" id="RZF22329.1"/>
    </source>
</evidence>
<evidence type="ECO:0000256" key="3">
    <source>
        <dbReference type="ARBA" id="ARBA00022553"/>
    </source>
</evidence>
<dbReference type="InterPro" id="IPR003661">
    <property type="entry name" value="HisK_dim/P_dom"/>
</dbReference>
<dbReference type="Pfam" id="PF02518">
    <property type="entry name" value="HATPase_c"/>
    <property type="match status" value="1"/>
</dbReference>
<sequence length="483" mass="56209">MKEISNNLSKELFHSDVFYSHIDFDGTYIHLSEVYMGYGIVVGDSILETIIPAKRKFFEKQIAEARKGEIVHFFTETRNRLEEIDKWEMWLQPSYSADGNSIEYIEVFSRNLNAGTENFISSLFKNFYTATDDDLYILNDELYILDINKSSKNGDIGKSFSEIMERDDDYLFFLNTFEQAKRLNGVALKVTHPIRKSNRNQKRYCRISVTYMIIQGVGRYMLQIRDVHQEHSNRLALKIQEKQFEEFERWRSLGQMSAGIAHEINNPLCIIRIQAEQLLDRLGSQRNDIDPSHLKKLDSIIKQVDRIENIANSLKIYSRSSNSISKQTHYLDDLINDTLGLFQAQTGREIYIDYKNNYKELEIECKKNEFYQVILNLLMNSYQAVQKFNSLENCWIKIWIEKTILNQYVIYIQDGGNGIKNEVVKDIFTPFFTTKDVGSGTGLGLSISKKLALENGMILDFEKDFNYTTFSITLGLDITKPSE</sequence>
<dbReference type="InterPro" id="IPR004358">
    <property type="entry name" value="Sig_transdc_His_kin-like_C"/>
</dbReference>
<dbReference type="PANTHER" id="PTHR43065">
    <property type="entry name" value="SENSOR HISTIDINE KINASE"/>
    <property type="match status" value="1"/>
</dbReference>
<dbReference type="Pfam" id="PF00512">
    <property type="entry name" value="HisKA"/>
    <property type="match status" value="1"/>
</dbReference>
<dbReference type="RefSeq" id="WP_114705274.1">
    <property type="nucleotide sequence ID" value="NZ_QDKL01000001.1"/>
</dbReference>
<dbReference type="InterPro" id="IPR036097">
    <property type="entry name" value="HisK_dim/P_sf"/>
</dbReference>
<organism evidence="5 6">
    <name type="scientific">Halobacteriovorax vibrionivorans</name>
    <dbReference type="NCBI Taxonomy" id="2152716"/>
    <lineage>
        <taxon>Bacteria</taxon>
        <taxon>Pseudomonadati</taxon>
        <taxon>Bdellovibrionota</taxon>
        <taxon>Bacteriovoracia</taxon>
        <taxon>Bacteriovoracales</taxon>
        <taxon>Halobacteriovoraceae</taxon>
        <taxon>Halobacteriovorax</taxon>
    </lineage>
</organism>
<keyword evidence="3" id="KW-0597">Phosphoprotein</keyword>
<accession>A0ABY0ILC7</accession>
<dbReference type="InterPro" id="IPR003594">
    <property type="entry name" value="HATPase_dom"/>
</dbReference>
<proteinExistence type="predicted"/>
<evidence type="ECO:0000256" key="2">
    <source>
        <dbReference type="ARBA" id="ARBA00012438"/>
    </source>
</evidence>
<dbReference type="Gene3D" id="3.30.565.10">
    <property type="entry name" value="Histidine kinase-like ATPase, C-terminal domain"/>
    <property type="match status" value="1"/>
</dbReference>
<dbReference type="EC" id="2.7.13.3" evidence="2"/>
<evidence type="ECO:0000256" key="1">
    <source>
        <dbReference type="ARBA" id="ARBA00000085"/>
    </source>
</evidence>
<keyword evidence="6" id="KW-1185">Reference proteome</keyword>
<dbReference type="Gene3D" id="1.10.287.130">
    <property type="match status" value="1"/>
</dbReference>
<protein>
    <recommendedName>
        <fullName evidence="2">histidine kinase</fullName>
        <ecNumber evidence="2">2.7.13.3</ecNumber>
    </recommendedName>
</protein>
<name>A0ABY0ILC7_9BACT</name>
<dbReference type="InterPro" id="IPR005467">
    <property type="entry name" value="His_kinase_dom"/>
</dbReference>
<dbReference type="PROSITE" id="PS50109">
    <property type="entry name" value="HIS_KIN"/>
    <property type="match status" value="1"/>
</dbReference>
<comment type="caution">
    <text evidence="5">The sequence shown here is derived from an EMBL/GenBank/DDBJ whole genome shotgun (WGS) entry which is preliminary data.</text>
</comment>
<dbReference type="EMBL" id="QDKL01000001">
    <property type="protein sequence ID" value="RZF22329.1"/>
    <property type="molecule type" value="Genomic_DNA"/>
</dbReference>
<feature type="domain" description="Histidine kinase" evidence="4">
    <location>
        <begin position="259"/>
        <end position="478"/>
    </location>
</feature>
<reference evidence="6" key="1">
    <citation type="journal article" date="2019" name="Int. J. Syst. Evol. Microbiol.">
        <title>Halobacteriovorax valvorus sp. nov., a novel prokaryotic predator isolated from coastal seawater of China.</title>
        <authorList>
            <person name="Chen M.-X."/>
        </authorList>
    </citation>
    <scope>NUCLEOTIDE SEQUENCE [LARGE SCALE GENOMIC DNA]</scope>
    <source>
        <strain evidence="6">BL9</strain>
    </source>
</reference>
<dbReference type="InterPro" id="IPR036890">
    <property type="entry name" value="HATPase_C_sf"/>
</dbReference>
<dbReference type="CDD" id="cd00082">
    <property type="entry name" value="HisKA"/>
    <property type="match status" value="1"/>
</dbReference>
<evidence type="ECO:0000259" key="4">
    <source>
        <dbReference type="PROSITE" id="PS50109"/>
    </source>
</evidence>
<dbReference type="SMART" id="SM00387">
    <property type="entry name" value="HATPase_c"/>
    <property type="match status" value="1"/>
</dbReference>
<dbReference type="SUPFAM" id="SSF55874">
    <property type="entry name" value="ATPase domain of HSP90 chaperone/DNA topoisomerase II/histidine kinase"/>
    <property type="match status" value="1"/>
</dbReference>
<gene>
    <name evidence="5" type="ORF">DAY19_00755</name>
</gene>
<dbReference type="SMART" id="SM00388">
    <property type="entry name" value="HisKA"/>
    <property type="match status" value="1"/>
</dbReference>
<evidence type="ECO:0000313" key="6">
    <source>
        <dbReference type="Proteomes" id="UP000443582"/>
    </source>
</evidence>
<dbReference type="SUPFAM" id="SSF47384">
    <property type="entry name" value="Homodimeric domain of signal transducing histidine kinase"/>
    <property type="match status" value="1"/>
</dbReference>